<evidence type="ECO:0000313" key="4">
    <source>
        <dbReference type="EMBL" id="MFD2186235.1"/>
    </source>
</evidence>
<organism evidence="4 5">
    <name type="scientific">Aquimarina celericrescens</name>
    <dbReference type="NCBI Taxonomy" id="1964542"/>
    <lineage>
        <taxon>Bacteria</taxon>
        <taxon>Pseudomonadati</taxon>
        <taxon>Bacteroidota</taxon>
        <taxon>Flavobacteriia</taxon>
        <taxon>Flavobacteriales</taxon>
        <taxon>Flavobacteriaceae</taxon>
        <taxon>Aquimarina</taxon>
    </lineage>
</organism>
<dbReference type="Pfam" id="PF00132">
    <property type="entry name" value="Hexapep"/>
    <property type="match status" value="1"/>
</dbReference>
<dbReference type="PANTHER" id="PTHR23416">
    <property type="entry name" value="SIALIC ACID SYNTHASE-RELATED"/>
    <property type="match status" value="1"/>
</dbReference>
<dbReference type="InterPro" id="IPR051159">
    <property type="entry name" value="Hexapeptide_acetyltransf"/>
</dbReference>
<dbReference type="Proteomes" id="UP001597344">
    <property type="component" value="Unassembled WGS sequence"/>
</dbReference>
<dbReference type="RefSeq" id="WP_378319214.1">
    <property type="nucleotide sequence ID" value="NZ_JBHUHY010000003.1"/>
</dbReference>
<dbReference type="CDD" id="cd04647">
    <property type="entry name" value="LbH_MAT_like"/>
    <property type="match status" value="1"/>
</dbReference>
<keyword evidence="2" id="KW-0677">Repeat</keyword>
<accession>A0ABW5AUP4</accession>
<comment type="caution">
    <text evidence="4">The sequence shown here is derived from an EMBL/GenBank/DDBJ whole genome shotgun (WGS) entry which is preliminary data.</text>
</comment>
<dbReference type="InterPro" id="IPR011004">
    <property type="entry name" value="Trimer_LpxA-like_sf"/>
</dbReference>
<gene>
    <name evidence="4" type="ORF">ACFSJT_05485</name>
</gene>
<dbReference type="Gene3D" id="2.160.10.10">
    <property type="entry name" value="Hexapeptide repeat proteins"/>
    <property type="match status" value="1"/>
</dbReference>
<dbReference type="EMBL" id="JBHUHY010000003">
    <property type="protein sequence ID" value="MFD2186235.1"/>
    <property type="molecule type" value="Genomic_DNA"/>
</dbReference>
<evidence type="ECO:0000256" key="1">
    <source>
        <dbReference type="ARBA" id="ARBA00022679"/>
    </source>
</evidence>
<evidence type="ECO:0000256" key="2">
    <source>
        <dbReference type="ARBA" id="ARBA00022737"/>
    </source>
</evidence>
<reference evidence="5" key="1">
    <citation type="journal article" date="2019" name="Int. J. Syst. Evol. Microbiol.">
        <title>The Global Catalogue of Microorganisms (GCM) 10K type strain sequencing project: providing services to taxonomists for standard genome sequencing and annotation.</title>
        <authorList>
            <consortium name="The Broad Institute Genomics Platform"/>
            <consortium name="The Broad Institute Genome Sequencing Center for Infectious Disease"/>
            <person name="Wu L."/>
            <person name="Ma J."/>
        </authorList>
    </citation>
    <scope>NUCLEOTIDE SEQUENCE [LARGE SCALE GENOMIC DNA]</scope>
    <source>
        <strain evidence="5">DT92</strain>
    </source>
</reference>
<protein>
    <submittedName>
        <fullName evidence="4">Acyltransferase</fullName>
    </submittedName>
</protein>
<dbReference type="SUPFAM" id="SSF51161">
    <property type="entry name" value="Trimeric LpxA-like enzymes"/>
    <property type="match status" value="1"/>
</dbReference>
<dbReference type="InterPro" id="IPR018357">
    <property type="entry name" value="Hexapep_transf_CS"/>
</dbReference>
<proteinExistence type="predicted"/>
<evidence type="ECO:0000313" key="5">
    <source>
        <dbReference type="Proteomes" id="UP001597344"/>
    </source>
</evidence>
<keyword evidence="5" id="KW-1185">Reference proteome</keyword>
<dbReference type="GO" id="GO:0016746">
    <property type="term" value="F:acyltransferase activity"/>
    <property type="evidence" value="ECO:0007669"/>
    <property type="project" value="UniProtKB-KW"/>
</dbReference>
<dbReference type="PROSITE" id="PS00101">
    <property type="entry name" value="HEXAPEP_TRANSFERASES"/>
    <property type="match status" value="1"/>
</dbReference>
<keyword evidence="1" id="KW-0808">Transferase</keyword>
<dbReference type="PANTHER" id="PTHR23416:SF78">
    <property type="entry name" value="LIPOPOLYSACCHARIDE BIOSYNTHESIS O-ACETYL TRANSFERASE WBBJ-RELATED"/>
    <property type="match status" value="1"/>
</dbReference>
<keyword evidence="3 4" id="KW-0012">Acyltransferase</keyword>
<dbReference type="InterPro" id="IPR001451">
    <property type="entry name" value="Hexapep"/>
</dbReference>
<sequence>MDNQSNQLRKHLKFTLKNHLRAVYQRFRGGNFGNKVFIDKNVSILRFPKNIYFGDYSVIKEGANICACNKNSTISIGNRTTVGFYTFIYASEQIEIGNDCLIAPFVYIVDSDHSIAKDKLINMQPNTTSKITIEDDVWIATGAKILKGVTVGKGAVIAAGSVVKDDVPPYTIVGGIPAKTISKRE</sequence>
<evidence type="ECO:0000256" key="3">
    <source>
        <dbReference type="ARBA" id="ARBA00023315"/>
    </source>
</evidence>
<name>A0ABW5AUP4_9FLAO</name>